<dbReference type="GO" id="GO:0046872">
    <property type="term" value="F:metal ion binding"/>
    <property type="evidence" value="ECO:0007669"/>
    <property type="project" value="UniProtKB-KW"/>
</dbReference>
<dbReference type="GO" id="GO:0005739">
    <property type="term" value="C:mitochondrion"/>
    <property type="evidence" value="ECO:0007669"/>
    <property type="project" value="TreeGrafter"/>
</dbReference>
<dbReference type="PANTHER" id="PTHR22966:SF61">
    <property type="entry name" value="2-AMINOETHANETHIOL DIOXYGENASE"/>
    <property type="match status" value="1"/>
</dbReference>
<dbReference type="CDD" id="cd20289">
    <property type="entry name" value="cupin_ADO"/>
    <property type="match status" value="1"/>
</dbReference>
<proteinExistence type="predicted"/>
<dbReference type="PANTHER" id="PTHR22966">
    <property type="entry name" value="2-AMINOETHANETHIOL DIOXYGENASE"/>
    <property type="match status" value="1"/>
</dbReference>
<evidence type="ECO:0008006" key="7">
    <source>
        <dbReference type="Google" id="ProtNLM"/>
    </source>
</evidence>
<dbReference type="WBParaSite" id="MBELARI_LOCUS15218">
    <property type="protein sequence ID" value="MBELARI_LOCUS15218"/>
    <property type="gene ID" value="MBELARI_LOCUS15218"/>
</dbReference>
<evidence type="ECO:0000256" key="3">
    <source>
        <dbReference type="ARBA" id="ARBA00023004"/>
    </source>
</evidence>
<keyword evidence="2" id="KW-0560">Oxidoreductase</keyword>
<dbReference type="SUPFAM" id="SSF51182">
    <property type="entry name" value="RmlC-like cupins"/>
    <property type="match status" value="1"/>
</dbReference>
<dbReference type="GO" id="GO:0016702">
    <property type="term" value="F:oxidoreductase activity, acting on single donors with incorporation of molecular oxygen, incorporation of two atoms of oxygen"/>
    <property type="evidence" value="ECO:0007669"/>
    <property type="project" value="InterPro"/>
</dbReference>
<evidence type="ECO:0000313" key="6">
    <source>
        <dbReference type="WBParaSite" id="MBELARI_LOCUS18309"/>
    </source>
</evidence>
<evidence type="ECO:0000313" key="5">
    <source>
        <dbReference type="WBParaSite" id="MBELARI_LOCUS15218"/>
    </source>
</evidence>
<evidence type="ECO:0000313" key="4">
    <source>
        <dbReference type="Proteomes" id="UP000887575"/>
    </source>
</evidence>
<reference evidence="5 6" key="1">
    <citation type="submission" date="2024-02" db="UniProtKB">
        <authorList>
            <consortium name="WormBaseParasite"/>
        </authorList>
    </citation>
    <scope>IDENTIFICATION</scope>
</reference>
<keyword evidence="4" id="KW-1185">Reference proteome</keyword>
<dbReference type="Pfam" id="PF07847">
    <property type="entry name" value="PCO_ADO"/>
    <property type="match status" value="1"/>
</dbReference>
<dbReference type="InterPro" id="IPR011051">
    <property type="entry name" value="RmlC_Cupin_sf"/>
</dbReference>
<dbReference type="InterPro" id="IPR014710">
    <property type="entry name" value="RmlC-like_jellyroll"/>
</dbReference>
<sequence length="220" mass="25142">MDRQALRALLIPIQEMCNKFAQQRITRSTIFSYKREIEELVNQVNYKNLRMNRPSSLEWQDTGAPTHFAEIHFSENLQIGAFGLTNIGCKVPLHDHPLIHGFIKVIYGKIEIHSFSTKTHLAPEDDGTIEALYEGSRILTPEDNAIYLSPGNGNLHEIVCMDPASVFFDVLIPGYQDCQCSYYEMPRPLPPPQTVAVVKRRPRGGDYWTAAFDYPRLFDL</sequence>
<accession>A0AAF3EMG2</accession>
<dbReference type="Gene3D" id="2.60.120.10">
    <property type="entry name" value="Jelly Rolls"/>
    <property type="match status" value="1"/>
</dbReference>
<keyword evidence="3" id="KW-0408">Iron</keyword>
<dbReference type="AlphaFoldDB" id="A0AAF3EMG2"/>
<dbReference type="Proteomes" id="UP000887575">
    <property type="component" value="Unassembled WGS sequence"/>
</dbReference>
<keyword evidence="1" id="KW-0479">Metal-binding</keyword>
<dbReference type="WBParaSite" id="MBELARI_LOCUS18309">
    <property type="protein sequence ID" value="MBELARI_LOCUS18309"/>
    <property type="gene ID" value="MBELARI_LOCUS18309"/>
</dbReference>
<organism evidence="4 5">
    <name type="scientific">Mesorhabditis belari</name>
    <dbReference type="NCBI Taxonomy" id="2138241"/>
    <lineage>
        <taxon>Eukaryota</taxon>
        <taxon>Metazoa</taxon>
        <taxon>Ecdysozoa</taxon>
        <taxon>Nematoda</taxon>
        <taxon>Chromadorea</taxon>
        <taxon>Rhabditida</taxon>
        <taxon>Rhabditina</taxon>
        <taxon>Rhabditomorpha</taxon>
        <taxon>Rhabditoidea</taxon>
        <taxon>Rhabditidae</taxon>
        <taxon>Mesorhabditinae</taxon>
        <taxon>Mesorhabditis</taxon>
    </lineage>
</organism>
<evidence type="ECO:0000256" key="1">
    <source>
        <dbReference type="ARBA" id="ARBA00022723"/>
    </source>
</evidence>
<protein>
    <recommendedName>
        <fullName evidence="7">2-aminoethanethiol dioxygenase</fullName>
    </recommendedName>
</protein>
<evidence type="ECO:0000256" key="2">
    <source>
        <dbReference type="ARBA" id="ARBA00023002"/>
    </source>
</evidence>
<dbReference type="InterPro" id="IPR012864">
    <property type="entry name" value="PCO/ADO"/>
</dbReference>
<name>A0AAF3EMG2_9BILA</name>